<comment type="similarity">
    <text evidence="2 12">Belongs to the fatty acid desaturase type 1 family.</text>
</comment>
<keyword evidence="16" id="KW-1185">Reference proteome</keyword>
<keyword evidence="7 12" id="KW-0560">Oxidoreductase</keyword>
<keyword evidence="8" id="KW-0408">Iron</keyword>
<evidence type="ECO:0000313" key="16">
    <source>
        <dbReference type="Proteomes" id="UP001461498"/>
    </source>
</evidence>
<dbReference type="GO" id="GO:0005506">
    <property type="term" value="F:iron ion binding"/>
    <property type="evidence" value="ECO:0007669"/>
    <property type="project" value="TreeGrafter"/>
</dbReference>
<evidence type="ECO:0000256" key="7">
    <source>
        <dbReference type="ARBA" id="ARBA00023002"/>
    </source>
</evidence>
<dbReference type="Proteomes" id="UP001461498">
    <property type="component" value="Unassembled WGS sequence"/>
</dbReference>
<evidence type="ECO:0000313" key="15">
    <source>
        <dbReference type="EMBL" id="KAK9505042.1"/>
    </source>
</evidence>
<sequence>MTAENVNQMELENSEDLESKSSYFRTNLVWKNILGFAILHLGMLYGIYLVLTLQVPIATLIWTLVIGYISVEGVTMGSHRMWSHRAYKGTPALKTLLLIGQTMAGQNCIWIWSRDHRQHHKFSDTDADPHNSKRGFLFCHIGWLMMRKLPIVITKGKTIDMSDLDADPFVMFQKVYYKPLYFLFAFFLPIYIPVLLWGDSWRNTLFVAYFARYMISLHGTWCVNSIAHLYGTRPYSKDIAPVESNFVAAISSGEGWHNYHHTFPWDFRAGEFGKHFNITATYIQLLADYGFAYDLRSATPDMVLHRIKKKGDGTHPKSSTLKTNTVSSVDVDVTDIFGEKLGNNVNITNVRSSLG</sequence>
<evidence type="ECO:0000256" key="12">
    <source>
        <dbReference type="RuleBase" id="RU000581"/>
    </source>
</evidence>
<feature type="domain" description="Fatty acid desaturase" evidence="14">
    <location>
        <begin position="59"/>
        <end position="264"/>
    </location>
</feature>
<dbReference type="InterPro" id="IPR005804">
    <property type="entry name" value="FA_desaturase_dom"/>
</dbReference>
<comment type="caution">
    <text evidence="15">The sequence shown here is derived from an EMBL/GenBank/DDBJ whole genome shotgun (WGS) entry which is preliminary data.</text>
</comment>
<evidence type="ECO:0000256" key="8">
    <source>
        <dbReference type="ARBA" id="ARBA00023004"/>
    </source>
</evidence>
<accession>A0AAW1D3A0</accession>
<feature type="transmembrane region" description="Helical" evidence="13">
    <location>
        <begin position="180"/>
        <end position="198"/>
    </location>
</feature>
<dbReference type="GO" id="GO:0006636">
    <property type="term" value="P:unsaturated fatty acid biosynthetic process"/>
    <property type="evidence" value="ECO:0007669"/>
    <property type="project" value="TreeGrafter"/>
</dbReference>
<dbReference type="GO" id="GO:0005789">
    <property type="term" value="C:endoplasmic reticulum membrane"/>
    <property type="evidence" value="ECO:0007669"/>
    <property type="project" value="TreeGrafter"/>
</dbReference>
<dbReference type="GO" id="GO:0004768">
    <property type="term" value="F:stearoyl-CoA 9-desaturase activity"/>
    <property type="evidence" value="ECO:0007669"/>
    <property type="project" value="TreeGrafter"/>
</dbReference>
<name>A0AAW1D3A0_9HEMI</name>
<reference evidence="15 16" key="1">
    <citation type="submission" date="2022-12" db="EMBL/GenBank/DDBJ databases">
        <title>Chromosome-level genome assembly of true bugs.</title>
        <authorList>
            <person name="Ma L."/>
            <person name="Li H."/>
        </authorList>
    </citation>
    <scope>NUCLEOTIDE SEQUENCE [LARGE SCALE GENOMIC DNA]</scope>
    <source>
        <strain evidence="15">Lab_2022b</strain>
    </source>
</reference>
<comment type="domain">
    <text evidence="12">The histidine box domains are involved in binding the catalytic metal ions.</text>
</comment>
<organism evidence="15 16">
    <name type="scientific">Rhynocoris fuscipes</name>
    <dbReference type="NCBI Taxonomy" id="488301"/>
    <lineage>
        <taxon>Eukaryota</taxon>
        <taxon>Metazoa</taxon>
        <taxon>Ecdysozoa</taxon>
        <taxon>Arthropoda</taxon>
        <taxon>Hexapoda</taxon>
        <taxon>Insecta</taxon>
        <taxon>Pterygota</taxon>
        <taxon>Neoptera</taxon>
        <taxon>Paraneoptera</taxon>
        <taxon>Hemiptera</taxon>
        <taxon>Heteroptera</taxon>
        <taxon>Panheteroptera</taxon>
        <taxon>Cimicomorpha</taxon>
        <taxon>Reduviidae</taxon>
        <taxon>Harpactorinae</taxon>
        <taxon>Harpactorini</taxon>
        <taxon>Rhynocoris</taxon>
    </lineage>
</organism>
<dbReference type="EMBL" id="JAPXFL010000006">
    <property type="protein sequence ID" value="KAK9505042.1"/>
    <property type="molecule type" value="Genomic_DNA"/>
</dbReference>
<dbReference type="PANTHER" id="PTHR11351">
    <property type="entry name" value="ACYL-COA DESATURASE"/>
    <property type="match status" value="1"/>
</dbReference>
<dbReference type="InterPro" id="IPR015876">
    <property type="entry name" value="Acyl-CoA_DS"/>
</dbReference>
<evidence type="ECO:0000256" key="4">
    <source>
        <dbReference type="ARBA" id="ARBA00022692"/>
    </source>
</evidence>
<keyword evidence="11 12" id="KW-0275">Fatty acid biosynthesis</keyword>
<keyword evidence="9" id="KW-0443">Lipid metabolism</keyword>
<gene>
    <name evidence="15" type="ORF">O3M35_009192</name>
</gene>
<evidence type="ECO:0000256" key="10">
    <source>
        <dbReference type="ARBA" id="ARBA00023136"/>
    </source>
</evidence>
<keyword evidence="4 12" id="KW-0812">Transmembrane</keyword>
<evidence type="ECO:0000256" key="11">
    <source>
        <dbReference type="ARBA" id="ARBA00023160"/>
    </source>
</evidence>
<evidence type="ECO:0000256" key="13">
    <source>
        <dbReference type="SAM" id="Phobius"/>
    </source>
</evidence>
<evidence type="ECO:0000256" key="3">
    <source>
        <dbReference type="ARBA" id="ARBA00022516"/>
    </source>
</evidence>
<feature type="transmembrane region" description="Helical" evidence="13">
    <location>
        <begin position="57"/>
        <end position="75"/>
    </location>
</feature>
<evidence type="ECO:0000256" key="1">
    <source>
        <dbReference type="ARBA" id="ARBA00004141"/>
    </source>
</evidence>
<keyword evidence="6 13" id="KW-1133">Transmembrane helix</keyword>
<comment type="cofactor">
    <cofactor evidence="12">
        <name>Fe(2+)</name>
        <dbReference type="ChEBI" id="CHEBI:29033"/>
    </cofactor>
</comment>
<evidence type="ECO:0000256" key="2">
    <source>
        <dbReference type="ARBA" id="ARBA00009295"/>
    </source>
</evidence>
<keyword evidence="5" id="KW-0276">Fatty acid metabolism</keyword>
<dbReference type="PANTHER" id="PTHR11351:SF92">
    <property type="entry name" value="ACYL-COA DESATURASE 2-LIKE PROTEIN"/>
    <property type="match status" value="1"/>
</dbReference>
<evidence type="ECO:0000256" key="5">
    <source>
        <dbReference type="ARBA" id="ARBA00022832"/>
    </source>
</evidence>
<evidence type="ECO:0000256" key="6">
    <source>
        <dbReference type="ARBA" id="ARBA00022989"/>
    </source>
</evidence>
<keyword evidence="3 12" id="KW-0444">Lipid biosynthesis</keyword>
<dbReference type="Pfam" id="PF00487">
    <property type="entry name" value="FA_desaturase"/>
    <property type="match status" value="1"/>
</dbReference>
<keyword evidence="10 13" id="KW-0472">Membrane</keyword>
<dbReference type="AlphaFoldDB" id="A0AAW1D3A0"/>
<evidence type="ECO:0000256" key="9">
    <source>
        <dbReference type="ARBA" id="ARBA00023098"/>
    </source>
</evidence>
<evidence type="ECO:0000259" key="14">
    <source>
        <dbReference type="Pfam" id="PF00487"/>
    </source>
</evidence>
<dbReference type="CDD" id="cd03505">
    <property type="entry name" value="Delta9-FADS-like"/>
    <property type="match status" value="1"/>
</dbReference>
<dbReference type="PRINTS" id="PR00075">
    <property type="entry name" value="FACDDSATRASE"/>
</dbReference>
<protein>
    <recommendedName>
        <fullName evidence="14">Fatty acid desaturase domain-containing protein</fullName>
    </recommendedName>
</protein>
<comment type="subcellular location">
    <subcellularLocation>
        <location evidence="1">Membrane</location>
        <topology evidence="1">Multi-pass membrane protein</topology>
    </subcellularLocation>
</comment>
<proteinExistence type="inferred from homology"/>
<feature type="transmembrane region" description="Helical" evidence="13">
    <location>
        <begin position="28"/>
        <end position="51"/>
    </location>
</feature>